<protein>
    <submittedName>
        <fullName evidence="1">Uncharacterized protein</fullName>
    </submittedName>
</protein>
<reference evidence="2" key="1">
    <citation type="submission" date="2016-06" db="EMBL/GenBank/DDBJ databases">
        <title>Parallel loss of symbiosis genes in relatives of nitrogen-fixing non-legume Parasponia.</title>
        <authorList>
            <person name="Van Velzen R."/>
            <person name="Holmer R."/>
            <person name="Bu F."/>
            <person name="Rutten L."/>
            <person name="Van Zeijl A."/>
            <person name="Liu W."/>
            <person name="Santuari L."/>
            <person name="Cao Q."/>
            <person name="Sharma T."/>
            <person name="Shen D."/>
            <person name="Roswanjaya Y."/>
            <person name="Wardhani T."/>
            <person name="Kalhor M.S."/>
            <person name="Jansen J."/>
            <person name="Van den Hoogen J."/>
            <person name="Gungor B."/>
            <person name="Hartog M."/>
            <person name="Hontelez J."/>
            <person name="Verver J."/>
            <person name="Yang W.-C."/>
            <person name="Schijlen E."/>
            <person name="Repin R."/>
            <person name="Schilthuizen M."/>
            <person name="Schranz E."/>
            <person name="Heidstra R."/>
            <person name="Miyata K."/>
            <person name="Fedorova E."/>
            <person name="Kohlen W."/>
            <person name="Bisseling T."/>
            <person name="Smit S."/>
            <person name="Geurts R."/>
        </authorList>
    </citation>
    <scope>NUCLEOTIDE SEQUENCE [LARGE SCALE GENOMIC DNA]</scope>
    <source>
        <strain evidence="2">cv. WU1-14</strain>
    </source>
</reference>
<accession>A0A2P5CD47</accession>
<evidence type="ECO:0000313" key="2">
    <source>
        <dbReference type="Proteomes" id="UP000237105"/>
    </source>
</evidence>
<dbReference type="AlphaFoldDB" id="A0A2P5CD47"/>
<comment type="caution">
    <text evidence="1">The sequence shown here is derived from an EMBL/GenBank/DDBJ whole genome shotgun (WGS) entry which is preliminary data.</text>
</comment>
<dbReference type="EMBL" id="JXTB01000144">
    <property type="protein sequence ID" value="PON58986.1"/>
    <property type="molecule type" value="Genomic_DNA"/>
</dbReference>
<sequence>MVLLMKIIHKLFGFRNSTCRTQTTYQGSISICVWCKTHLYHFIKQFKGFCGVTFPTVTLYHDIVSHLSRQNSPFYHFIEQSACFRHHICTTKTGNKSSKGVTIWRNAFFGHFMI</sequence>
<dbReference type="Proteomes" id="UP000237105">
    <property type="component" value="Unassembled WGS sequence"/>
</dbReference>
<name>A0A2P5CD47_PARAD</name>
<gene>
    <name evidence="1" type="ORF">PanWU01x14_163010</name>
</gene>
<dbReference type="OrthoDB" id="10269123at2759"/>
<evidence type="ECO:0000313" key="1">
    <source>
        <dbReference type="EMBL" id="PON58986.1"/>
    </source>
</evidence>
<proteinExistence type="predicted"/>
<keyword evidence="2" id="KW-1185">Reference proteome</keyword>
<organism evidence="1 2">
    <name type="scientific">Parasponia andersonii</name>
    <name type="common">Sponia andersonii</name>
    <dbReference type="NCBI Taxonomy" id="3476"/>
    <lineage>
        <taxon>Eukaryota</taxon>
        <taxon>Viridiplantae</taxon>
        <taxon>Streptophyta</taxon>
        <taxon>Embryophyta</taxon>
        <taxon>Tracheophyta</taxon>
        <taxon>Spermatophyta</taxon>
        <taxon>Magnoliopsida</taxon>
        <taxon>eudicotyledons</taxon>
        <taxon>Gunneridae</taxon>
        <taxon>Pentapetalae</taxon>
        <taxon>rosids</taxon>
        <taxon>fabids</taxon>
        <taxon>Rosales</taxon>
        <taxon>Cannabaceae</taxon>
        <taxon>Parasponia</taxon>
    </lineage>
</organism>